<name>A0A8J2P812_9HEXA</name>
<comment type="caution">
    <text evidence="1">The sequence shown here is derived from an EMBL/GenBank/DDBJ whole genome shotgun (WGS) entry which is preliminary data.</text>
</comment>
<evidence type="ECO:0000313" key="2">
    <source>
        <dbReference type="Proteomes" id="UP000708208"/>
    </source>
</evidence>
<proteinExistence type="predicted"/>
<dbReference type="Proteomes" id="UP000708208">
    <property type="component" value="Unassembled WGS sequence"/>
</dbReference>
<dbReference type="AlphaFoldDB" id="A0A8J2P812"/>
<gene>
    <name evidence="1" type="ORF">AFUS01_LOCUS28730</name>
</gene>
<feature type="non-terminal residue" evidence="1">
    <location>
        <position position="1"/>
    </location>
</feature>
<evidence type="ECO:0008006" key="3">
    <source>
        <dbReference type="Google" id="ProtNLM"/>
    </source>
</evidence>
<dbReference type="EMBL" id="CAJVCH010414431">
    <property type="protein sequence ID" value="CAG7818216.1"/>
    <property type="molecule type" value="Genomic_DNA"/>
</dbReference>
<dbReference type="OrthoDB" id="687730at2759"/>
<evidence type="ECO:0000313" key="1">
    <source>
        <dbReference type="EMBL" id="CAG7818216.1"/>
    </source>
</evidence>
<protein>
    <recommendedName>
        <fullName evidence="3">VWFA domain-containing protein</fullName>
    </recommendedName>
</protein>
<accession>A0A8J2P812</accession>
<keyword evidence="2" id="KW-1185">Reference proteome</keyword>
<reference evidence="1" key="1">
    <citation type="submission" date="2021-06" db="EMBL/GenBank/DDBJ databases">
        <authorList>
            <person name="Hodson N. C."/>
            <person name="Mongue J. A."/>
            <person name="Jaron S. K."/>
        </authorList>
    </citation>
    <scope>NUCLEOTIDE SEQUENCE</scope>
</reference>
<organism evidence="1 2">
    <name type="scientific">Allacma fusca</name>
    <dbReference type="NCBI Taxonomy" id="39272"/>
    <lineage>
        <taxon>Eukaryota</taxon>
        <taxon>Metazoa</taxon>
        <taxon>Ecdysozoa</taxon>
        <taxon>Arthropoda</taxon>
        <taxon>Hexapoda</taxon>
        <taxon>Collembola</taxon>
        <taxon>Symphypleona</taxon>
        <taxon>Sminthuridae</taxon>
        <taxon>Allacma</taxon>
    </lineage>
</organism>
<sequence>LAQAFLQEWGKFTNSRGNDQYGYRKDRDCSKDPLFDKDNVPEKYPAQVGPMPKFIVKQIRKPTWVLLVEQSRIGDSYNVWLYLRVAVRKFLKYDLPKGAQIGIVTYTSKNATILANMTTIQSEVDREQLALALPVYPETGHGTAQSEFTSGIILVIDVCERDFVI</sequence>